<keyword evidence="3" id="KW-1185">Reference proteome</keyword>
<evidence type="ECO:0000313" key="3">
    <source>
        <dbReference type="Proteomes" id="UP000586119"/>
    </source>
</evidence>
<accession>A0A7Z0RV65</accession>
<keyword evidence="1" id="KW-0812">Transmembrane</keyword>
<dbReference type="InterPro" id="IPR021344">
    <property type="entry name" value="DUF2970"/>
</dbReference>
<evidence type="ECO:0000313" key="2">
    <source>
        <dbReference type="EMBL" id="NYS60895.1"/>
    </source>
</evidence>
<proteinExistence type="predicted"/>
<comment type="caution">
    <text evidence="2">The sequence shown here is derived from an EMBL/GenBank/DDBJ whole genome shotgun (WGS) entry which is preliminary data.</text>
</comment>
<dbReference type="Proteomes" id="UP000586119">
    <property type="component" value="Unassembled WGS sequence"/>
</dbReference>
<organism evidence="2 3">
    <name type="scientific">Vreelandella salicampi</name>
    <dbReference type="NCBI Taxonomy" id="1449798"/>
    <lineage>
        <taxon>Bacteria</taxon>
        <taxon>Pseudomonadati</taxon>
        <taxon>Pseudomonadota</taxon>
        <taxon>Gammaproteobacteria</taxon>
        <taxon>Oceanospirillales</taxon>
        <taxon>Halomonadaceae</taxon>
        <taxon>Vreelandella</taxon>
    </lineage>
</organism>
<dbReference type="EMBL" id="JACCDF010000006">
    <property type="protein sequence ID" value="NYS60895.1"/>
    <property type="molecule type" value="Genomic_DNA"/>
</dbReference>
<keyword evidence="1" id="KW-1133">Transmembrane helix</keyword>
<gene>
    <name evidence="2" type="ORF">HZS81_08990</name>
</gene>
<sequence>MWRVIKSVLAALIGVQKNQQREEDFSSNKPLAFVVAAVTVTLIFVLVLIGIALLAAQG</sequence>
<protein>
    <submittedName>
        <fullName evidence="2">DUF2970 domain-containing protein</fullName>
    </submittedName>
</protein>
<keyword evidence="1" id="KW-0472">Membrane</keyword>
<reference evidence="2 3" key="1">
    <citation type="journal article" date="2015" name="Int. J. Syst. Evol. Microbiol.">
        <title>Halomonas salicampi sp. nov., a halotolerant and alkalitolerant bacterium isolated from a saltern soil.</title>
        <authorList>
            <person name="Lee J.C."/>
            <person name="Kim Y.S."/>
            <person name="Yun B.S."/>
            <person name="Whang K.S."/>
        </authorList>
    </citation>
    <scope>NUCLEOTIDE SEQUENCE [LARGE SCALE GENOMIC DNA]</scope>
    <source>
        <strain evidence="2 3">BH103</strain>
    </source>
</reference>
<dbReference type="Pfam" id="PF11174">
    <property type="entry name" value="DUF2970"/>
    <property type="match status" value="1"/>
</dbReference>
<name>A0A7Z0RV65_9GAMM</name>
<dbReference type="RefSeq" id="WP_179930215.1">
    <property type="nucleotide sequence ID" value="NZ_JACCDF010000006.1"/>
</dbReference>
<evidence type="ECO:0000256" key="1">
    <source>
        <dbReference type="SAM" id="Phobius"/>
    </source>
</evidence>
<dbReference type="AlphaFoldDB" id="A0A7Z0RV65"/>
<feature type="transmembrane region" description="Helical" evidence="1">
    <location>
        <begin position="31"/>
        <end position="56"/>
    </location>
</feature>